<dbReference type="AlphaFoldDB" id="A0A7R8XBT8"/>
<organism evidence="2">
    <name type="scientific">Darwinula stevensoni</name>
    <dbReference type="NCBI Taxonomy" id="69355"/>
    <lineage>
        <taxon>Eukaryota</taxon>
        <taxon>Metazoa</taxon>
        <taxon>Ecdysozoa</taxon>
        <taxon>Arthropoda</taxon>
        <taxon>Crustacea</taxon>
        <taxon>Oligostraca</taxon>
        <taxon>Ostracoda</taxon>
        <taxon>Podocopa</taxon>
        <taxon>Podocopida</taxon>
        <taxon>Darwinulocopina</taxon>
        <taxon>Darwinuloidea</taxon>
        <taxon>Darwinulidae</taxon>
        <taxon>Darwinula</taxon>
    </lineage>
</organism>
<dbReference type="Proteomes" id="UP000677054">
    <property type="component" value="Unassembled WGS sequence"/>
</dbReference>
<feature type="compositionally biased region" description="Basic and acidic residues" evidence="1">
    <location>
        <begin position="214"/>
        <end position="239"/>
    </location>
</feature>
<evidence type="ECO:0000313" key="2">
    <source>
        <dbReference type="EMBL" id="CAD7244945.1"/>
    </source>
</evidence>
<evidence type="ECO:0000256" key="1">
    <source>
        <dbReference type="SAM" id="MobiDB-lite"/>
    </source>
</evidence>
<accession>A0A7R8XBT8</accession>
<feature type="region of interest" description="Disordered" evidence="1">
    <location>
        <begin position="212"/>
        <end position="253"/>
    </location>
</feature>
<feature type="non-terminal residue" evidence="2">
    <location>
        <position position="1"/>
    </location>
</feature>
<protein>
    <submittedName>
        <fullName evidence="2">Uncharacterized protein</fullName>
    </submittedName>
</protein>
<evidence type="ECO:0000313" key="3">
    <source>
        <dbReference type="Proteomes" id="UP000677054"/>
    </source>
</evidence>
<gene>
    <name evidence="2" type="ORF">DSTB1V02_LOCUS4825</name>
</gene>
<name>A0A7R8XBT8_9CRUS</name>
<keyword evidence="3" id="KW-1185">Reference proteome</keyword>
<sequence length="253" mass="28971">SFFPWGEGVREDVDGTWKGGILLFTSSSSRPFYIFPLVPIHRSWAGAHEAWISVEKLPQVYGERRIPSSLRRISFRGRVDVHWYYHTAPILWVLDRNMAGLPPFSQGSFFPRGEGVREDVDGTWKGGILLFTSSSSRPFYILPLVPIHRSWAGAHEAWISVEKLPQVYGERRIPSSLRRISFRGRVDVHWYYHTAPILWVLDRNMAGLPPFSQEELKLRREDRDDASGNEGHRHEKCSGDGDAMTPTKGPDND</sequence>
<dbReference type="EMBL" id="CAJPEV010000743">
    <property type="protein sequence ID" value="CAG0888153.1"/>
    <property type="molecule type" value="Genomic_DNA"/>
</dbReference>
<reference evidence="2" key="1">
    <citation type="submission" date="2020-11" db="EMBL/GenBank/DDBJ databases">
        <authorList>
            <person name="Tran Van P."/>
        </authorList>
    </citation>
    <scope>NUCLEOTIDE SEQUENCE</scope>
</reference>
<dbReference type="EMBL" id="LR900260">
    <property type="protein sequence ID" value="CAD7244945.1"/>
    <property type="molecule type" value="Genomic_DNA"/>
</dbReference>
<proteinExistence type="predicted"/>